<dbReference type="EMBL" id="GBRH01200738">
    <property type="protein sequence ID" value="JAD97157.1"/>
    <property type="molecule type" value="Transcribed_RNA"/>
</dbReference>
<keyword evidence="1" id="KW-0812">Transmembrane</keyword>
<keyword evidence="1" id="KW-0472">Membrane</keyword>
<protein>
    <submittedName>
        <fullName evidence="2">Uncharacterized protein</fullName>
    </submittedName>
</protein>
<organism evidence="2">
    <name type="scientific">Arundo donax</name>
    <name type="common">Giant reed</name>
    <name type="synonym">Donax arundinaceus</name>
    <dbReference type="NCBI Taxonomy" id="35708"/>
    <lineage>
        <taxon>Eukaryota</taxon>
        <taxon>Viridiplantae</taxon>
        <taxon>Streptophyta</taxon>
        <taxon>Embryophyta</taxon>
        <taxon>Tracheophyta</taxon>
        <taxon>Spermatophyta</taxon>
        <taxon>Magnoliopsida</taxon>
        <taxon>Liliopsida</taxon>
        <taxon>Poales</taxon>
        <taxon>Poaceae</taxon>
        <taxon>PACMAD clade</taxon>
        <taxon>Arundinoideae</taxon>
        <taxon>Arundineae</taxon>
        <taxon>Arundo</taxon>
    </lineage>
</organism>
<keyword evidence="1" id="KW-1133">Transmembrane helix</keyword>
<feature type="transmembrane region" description="Helical" evidence="1">
    <location>
        <begin position="12"/>
        <end position="29"/>
    </location>
</feature>
<sequence>MVRRFCLLRHYIVNLALVYLIICWNKSIYDHSTILTVLLTQF</sequence>
<evidence type="ECO:0000256" key="1">
    <source>
        <dbReference type="SAM" id="Phobius"/>
    </source>
</evidence>
<reference evidence="2" key="2">
    <citation type="journal article" date="2015" name="Data Brief">
        <title>Shoot transcriptome of the giant reed, Arundo donax.</title>
        <authorList>
            <person name="Barrero R.A."/>
            <person name="Guerrero F.D."/>
            <person name="Moolhuijzen P."/>
            <person name="Goolsby J.A."/>
            <person name="Tidwell J."/>
            <person name="Bellgard S.E."/>
            <person name="Bellgard M.I."/>
        </authorList>
    </citation>
    <scope>NUCLEOTIDE SEQUENCE</scope>
    <source>
        <tissue evidence="2">Shoot tissue taken approximately 20 cm above the soil surface</tissue>
    </source>
</reference>
<name>A0A0A9EMA4_ARUDO</name>
<accession>A0A0A9EMA4</accession>
<dbReference type="AlphaFoldDB" id="A0A0A9EMA4"/>
<reference evidence="2" key="1">
    <citation type="submission" date="2014-09" db="EMBL/GenBank/DDBJ databases">
        <authorList>
            <person name="Magalhaes I.L.F."/>
            <person name="Oliveira U."/>
            <person name="Santos F.R."/>
            <person name="Vidigal T.H.D.A."/>
            <person name="Brescovit A.D."/>
            <person name="Santos A.J."/>
        </authorList>
    </citation>
    <scope>NUCLEOTIDE SEQUENCE</scope>
    <source>
        <tissue evidence="2">Shoot tissue taken approximately 20 cm above the soil surface</tissue>
    </source>
</reference>
<evidence type="ECO:0000313" key="2">
    <source>
        <dbReference type="EMBL" id="JAD97157.1"/>
    </source>
</evidence>
<proteinExistence type="predicted"/>